<dbReference type="EMBL" id="CAKKNE010000003">
    <property type="protein sequence ID" value="CAH0370977.1"/>
    <property type="molecule type" value="Genomic_DNA"/>
</dbReference>
<evidence type="ECO:0000313" key="4">
    <source>
        <dbReference type="Proteomes" id="UP000789595"/>
    </source>
</evidence>
<protein>
    <recommendedName>
        <fullName evidence="2">Phospholipid scramblase</fullName>
    </recommendedName>
</protein>
<name>A0A8J2SPG6_9STRA</name>
<evidence type="ECO:0000313" key="3">
    <source>
        <dbReference type="EMBL" id="CAH0370977.1"/>
    </source>
</evidence>
<reference evidence="3" key="1">
    <citation type="submission" date="2021-11" db="EMBL/GenBank/DDBJ databases">
        <authorList>
            <consortium name="Genoscope - CEA"/>
            <person name="William W."/>
        </authorList>
    </citation>
    <scope>NUCLEOTIDE SEQUENCE</scope>
</reference>
<accession>A0A8J2SPG6</accession>
<dbReference type="OrthoDB" id="444338at2759"/>
<dbReference type="Proteomes" id="UP000789595">
    <property type="component" value="Unassembled WGS sequence"/>
</dbReference>
<organism evidence="3 4">
    <name type="scientific">Pelagomonas calceolata</name>
    <dbReference type="NCBI Taxonomy" id="35677"/>
    <lineage>
        <taxon>Eukaryota</taxon>
        <taxon>Sar</taxon>
        <taxon>Stramenopiles</taxon>
        <taxon>Ochrophyta</taxon>
        <taxon>Pelagophyceae</taxon>
        <taxon>Pelagomonadales</taxon>
        <taxon>Pelagomonadaceae</taxon>
        <taxon>Pelagomonas</taxon>
    </lineage>
</organism>
<proteinExistence type="inferred from homology"/>
<gene>
    <name evidence="3" type="ORF">PECAL_3P08940</name>
</gene>
<dbReference type="Pfam" id="PF03803">
    <property type="entry name" value="Scramblase"/>
    <property type="match status" value="1"/>
</dbReference>
<dbReference type="InterPro" id="IPR005552">
    <property type="entry name" value="Scramblase"/>
</dbReference>
<sequence length="274" mass="30398">MELVHASPLVKGGDGHADCNMVDIGGGNVVVDRQPRARQDPFEERLLQVRQEFAAQELCGLEARNNYFITSAIDGRQMLHAAEESDCLERIFCRLCRGLTMNITLNDKNGPSRLKLVKHWHWPQCPWPLWLHPLVWFYVLPRQCLCRDDAAEFSVYDGEKLIGRVRDNAASTVRCVGRATVLDSAGAYALQLGPVEHCSGAVCCPCVWGERVPVHDASGASELAEINRPPLTCAELCGHTNRFVVDLGGVGGEYRKLLLAAGLLWDLTHWEVQG</sequence>
<keyword evidence="4" id="KW-1185">Reference proteome</keyword>
<dbReference type="AlphaFoldDB" id="A0A8J2SPG6"/>
<evidence type="ECO:0000256" key="2">
    <source>
        <dbReference type="RuleBase" id="RU363116"/>
    </source>
</evidence>
<comment type="caution">
    <text evidence="3">The sequence shown here is derived from an EMBL/GenBank/DDBJ whole genome shotgun (WGS) entry which is preliminary data.</text>
</comment>
<dbReference type="GO" id="GO:0017128">
    <property type="term" value="F:phospholipid scramblase activity"/>
    <property type="evidence" value="ECO:0007669"/>
    <property type="project" value="InterPro"/>
</dbReference>
<comment type="similarity">
    <text evidence="1 2">Belongs to the phospholipid scramblase family.</text>
</comment>
<evidence type="ECO:0000256" key="1">
    <source>
        <dbReference type="ARBA" id="ARBA00005350"/>
    </source>
</evidence>